<evidence type="ECO:0000313" key="1">
    <source>
        <dbReference type="EMBL" id="CAJ2639266.1"/>
    </source>
</evidence>
<comment type="caution">
    <text evidence="1">The sequence shown here is derived from an EMBL/GenBank/DDBJ whole genome shotgun (WGS) entry which is preliminary data.</text>
</comment>
<keyword evidence="2" id="KW-1185">Reference proteome</keyword>
<accession>A0ACB0J4Y5</accession>
<organism evidence="1 2">
    <name type="scientific">Trifolium pratense</name>
    <name type="common">Red clover</name>
    <dbReference type="NCBI Taxonomy" id="57577"/>
    <lineage>
        <taxon>Eukaryota</taxon>
        <taxon>Viridiplantae</taxon>
        <taxon>Streptophyta</taxon>
        <taxon>Embryophyta</taxon>
        <taxon>Tracheophyta</taxon>
        <taxon>Spermatophyta</taxon>
        <taxon>Magnoliopsida</taxon>
        <taxon>eudicotyledons</taxon>
        <taxon>Gunneridae</taxon>
        <taxon>Pentapetalae</taxon>
        <taxon>rosids</taxon>
        <taxon>fabids</taxon>
        <taxon>Fabales</taxon>
        <taxon>Fabaceae</taxon>
        <taxon>Papilionoideae</taxon>
        <taxon>50 kb inversion clade</taxon>
        <taxon>NPAAA clade</taxon>
        <taxon>Hologalegina</taxon>
        <taxon>IRL clade</taxon>
        <taxon>Trifolieae</taxon>
        <taxon>Trifolium</taxon>
    </lineage>
</organism>
<dbReference type="EMBL" id="CASHSV030000024">
    <property type="protein sequence ID" value="CAJ2639266.1"/>
    <property type="molecule type" value="Genomic_DNA"/>
</dbReference>
<name>A0ACB0J4Y5_TRIPR</name>
<reference evidence="1" key="1">
    <citation type="submission" date="2023-10" db="EMBL/GenBank/DDBJ databases">
        <authorList>
            <person name="Rodriguez Cubillos JULIANA M."/>
            <person name="De Vega J."/>
        </authorList>
    </citation>
    <scope>NUCLEOTIDE SEQUENCE</scope>
</reference>
<sequence>MHKRTYVLLTKMDTTRHSTLKFALLVALIIVASDMCMEYVEGGINAEIVTSQRGTNCKVDCPRSCQDDNICANCCNCLIGVYGIPVCRKGVCTCLIYPPTSQFNNIPNPLPTIAN</sequence>
<proteinExistence type="predicted"/>
<protein>
    <submittedName>
        <fullName evidence="1">Uncharacterized protein</fullName>
    </submittedName>
</protein>
<gene>
    <name evidence="1" type="ORF">MILVUS5_LOCUS9326</name>
</gene>
<evidence type="ECO:0000313" key="2">
    <source>
        <dbReference type="Proteomes" id="UP001177021"/>
    </source>
</evidence>
<dbReference type="Proteomes" id="UP001177021">
    <property type="component" value="Unassembled WGS sequence"/>
</dbReference>